<reference evidence="20 21" key="1">
    <citation type="submission" date="2019-11" db="EMBL/GenBank/DDBJ databases">
        <title>Caenimonas koreensis gen. nov., sp. nov., isolated from activated sludge.</title>
        <authorList>
            <person name="Seung H.R."/>
        </authorList>
    </citation>
    <scope>NUCLEOTIDE SEQUENCE [LARGE SCALE GENOMIC DNA]</scope>
    <source>
        <strain evidence="20 21">EMB320</strain>
    </source>
</reference>
<keyword evidence="11 14" id="KW-0472">Membrane</keyword>
<feature type="short sequence motif" description="TonB C-terminal box" evidence="15">
    <location>
        <begin position="630"/>
        <end position="647"/>
    </location>
</feature>
<dbReference type="Gene3D" id="2.170.130.10">
    <property type="entry name" value="TonB-dependent receptor, plug domain"/>
    <property type="match status" value="1"/>
</dbReference>
<dbReference type="PANTHER" id="PTHR32552:SF89">
    <property type="entry name" value="CATECHOLATE SIDEROPHORE RECEPTOR FIU"/>
    <property type="match status" value="1"/>
</dbReference>
<feature type="domain" description="TonB-dependent receptor-like beta-barrel" evidence="18">
    <location>
        <begin position="210"/>
        <end position="611"/>
    </location>
</feature>
<dbReference type="CDD" id="cd01347">
    <property type="entry name" value="ligand_gated_channel"/>
    <property type="match status" value="1"/>
</dbReference>
<evidence type="ECO:0000256" key="13">
    <source>
        <dbReference type="ARBA" id="ARBA00023237"/>
    </source>
</evidence>
<keyword evidence="21" id="KW-1185">Reference proteome</keyword>
<keyword evidence="9" id="KW-0406">Ion transport</keyword>
<evidence type="ECO:0000256" key="7">
    <source>
        <dbReference type="ARBA" id="ARBA00022729"/>
    </source>
</evidence>
<feature type="chain" id="PRO_5032308429" evidence="17">
    <location>
        <begin position="32"/>
        <end position="647"/>
    </location>
</feature>
<evidence type="ECO:0000256" key="12">
    <source>
        <dbReference type="ARBA" id="ARBA00023170"/>
    </source>
</evidence>
<dbReference type="Proteomes" id="UP000487350">
    <property type="component" value="Unassembled WGS sequence"/>
</dbReference>
<keyword evidence="8" id="KW-0408">Iron</keyword>
<gene>
    <name evidence="20" type="ORF">GHT07_08355</name>
</gene>
<dbReference type="InterPro" id="IPR036942">
    <property type="entry name" value="Beta-barrel_TonB_sf"/>
</dbReference>
<accession>A0A844B6K4</accession>
<comment type="subcellular location">
    <subcellularLocation>
        <location evidence="1 14">Cell outer membrane</location>
        <topology evidence="1 14">Multi-pass membrane protein</topology>
    </subcellularLocation>
</comment>
<comment type="similarity">
    <text evidence="2 14 16">Belongs to the TonB-dependent receptor family.</text>
</comment>
<comment type="caution">
    <text evidence="20">The sequence shown here is derived from an EMBL/GenBank/DDBJ whole genome shotgun (WGS) entry which is preliminary data.</text>
</comment>
<feature type="domain" description="TonB-dependent receptor plug" evidence="19">
    <location>
        <begin position="51"/>
        <end position="159"/>
    </location>
</feature>
<dbReference type="PANTHER" id="PTHR32552">
    <property type="entry name" value="FERRICHROME IRON RECEPTOR-RELATED"/>
    <property type="match status" value="1"/>
</dbReference>
<dbReference type="InterPro" id="IPR039426">
    <property type="entry name" value="TonB-dep_rcpt-like"/>
</dbReference>
<evidence type="ECO:0000313" key="21">
    <source>
        <dbReference type="Proteomes" id="UP000487350"/>
    </source>
</evidence>
<dbReference type="InterPro" id="IPR012910">
    <property type="entry name" value="Plug_dom"/>
</dbReference>
<evidence type="ECO:0000313" key="20">
    <source>
        <dbReference type="EMBL" id="MRD47289.1"/>
    </source>
</evidence>
<dbReference type="PROSITE" id="PS01156">
    <property type="entry name" value="TONB_DEPENDENT_REC_2"/>
    <property type="match status" value="1"/>
</dbReference>
<keyword evidence="12 20" id="KW-0675">Receptor</keyword>
<evidence type="ECO:0000256" key="8">
    <source>
        <dbReference type="ARBA" id="ARBA00023004"/>
    </source>
</evidence>
<keyword evidence="5" id="KW-0410">Iron transport</keyword>
<dbReference type="SUPFAM" id="SSF56935">
    <property type="entry name" value="Porins"/>
    <property type="match status" value="1"/>
</dbReference>
<dbReference type="AlphaFoldDB" id="A0A844B6K4"/>
<name>A0A844B6K4_9BURK</name>
<feature type="signal peptide" evidence="17">
    <location>
        <begin position="1"/>
        <end position="31"/>
    </location>
</feature>
<dbReference type="Pfam" id="PF00593">
    <property type="entry name" value="TonB_dep_Rec_b-barrel"/>
    <property type="match status" value="1"/>
</dbReference>
<evidence type="ECO:0000259" key="18">
    <source>
        <dbReference type="Pfam" id="PF00593"/>
    </source>
</evidence>
<dbReference type="OrthoDB" id="9790771at2"/>
<evidence type="ECO:0000256" key="10">
    <source>
        <dbReference type="ARBA" id="ARBA00023077"/>
    </source>
</evidence>
<dbReference type="EMBL" id="WJBU01000007">
    <property type="protein sequence ID" value="MRD47289.1"/>
    <property type="molecule type" value="Genomic_DNA"/>
</dbReference>
<evidence type="ECO:0000256" key="11">
    <source>
        <dbReference type="ARBA" id="ARBA00023136"/>
    </source>
</evidence>
<evidence type="ECO:0000256" key="2">
    <source>
        <dbReference type="ARBA" id="ARBA00009810"/>
    </source>
</evidence>
<dbReference type="PROSITE" id="PS52016">
    <property type="entry name" value="TONB_DEPENDENT_REC_3"/>
    <property type="match status" value="1"/>
</dbReference>
<proteinExistence type="inferred from homology"/>
<evidence type="ECO:0000256" key="6">
    <source>
        <dbReference type="ARBA" id="ARBA00022692"/>
    </source>
</evidence>
<organism evidence="20 21">
    <name type="scientific">Caenimonas koreensis DSM 17982</name>
    <dbReference type="NCBI Taxonomy" id="1121255"/>
    <lineage>
        <taxon>Bacteria</taxon>
        <taxon>Pseudomonadati</taxon>
        <taxon>Pseudomonadota</taxon>
        <taxon>Betaproteobacteria</taxon>
        <taxon>Burkholderiales</taxon>
        <taxon>Comamonadaceae</taxon>
        <taxon>Caenimonas</taxon>
    </lineage>
</organism>
<evidence type="ECO:0000256" key="16">
    <source>
        <dbReference type="RuleBase" id="RU003357"/>
    </source>
</evidence>
<evidence type="ECO:0000256" key="9">
    <source>
        <dbReference type="ARBA" id="ARBA00023065"/>
    </source>
</evidence>
<keyword evidence="7 17" id="KW-0732">Signal</keyword>
<dbReference type="GO" id="GO:0009279">
    <property type="term" value="C:cell outer membrane"/>
    <property type="evidence" value="ECO:0007669"/>
    <property type="project" value="UniProtKB-SubCell"/>
</dbReference>
<keyword evidence="4 14" id="KW-1134">Transmembrane beta strand</keyword>
<evidence type="ECO:0000256" key="4">
    <source>
        <dbReference type="ARBA" id="ARBA00022452"/>
    </source>
</evidence>
<dbReference type="InterPro" id="IPR010917">
    <property type="entry name" value="TonB_rcpt_CS"/>
</dbReference>
<sequence length="647" mass="68436">MNVSAPPARPSALVLSLVATCTVTLSPIASAQSYTLPLTTVTATRFAEVAQALPFGVSVVTADDISASGASTVNEALMRVLGIAGRQDFFGGGEYVLDLRGFGGTADNNQVVIVDGLRLSEADLGGTRLAGIPIESIERIEVIRGSGAVLYGEGATGGVIVITTKAGAGKTRPNKASVYGAAGSYGLRELRGNVAVQGGGFSLDASAQKQKADNYRDRFASDLDSISATGQWSNDWLRLGVRGAHDDLSVQLPGALSAAQYAANPRQSSKPADDASIRNQRVGVFVKAELGSWQVTGDAGTRDKRLRSVNSGFVYDYDVASTNYSLNARHEAKLGGAVNVLVLGASHERWTRDVLGAFGSTATQSSRALYAKDDITLAGGTRISAGLRTERIVKDNTSAASGINDRMNAWELGASQPVSSTLTAYARVGRSFRLANADEFSFTSLGASLLPQVSRDAELGARWAYTGGKVDARVYSSRLTHEIGYDPNAANFFPGANVNFDPTHRQGLEIDTSHALTGSLDLRVNAALREATFRSGPYAGKDVPLVPHRTLAVRADWKPAAGHRVTGGVNWVSSQRPDFDNKCSMPAYATADVRYAWTGRFVEAALGVTNLFDKKYYTQAFGCVAGTTESIYPEAGRAFKASIRASF</sequence>
<dbReference type="Pfam" id="PF07715">
    <property type="entry name" value="Plug"/>
    <property type="match status" value="1"/>
</dbReference>
<keyword evidence="10 16" id="KW-0798">TonB box</keyword>
<evidence type="ECO:0000256" key="3">
    <source>
        <dbReference type="ARBA" id="ARBA00022448"/>
    </source>
</evidence>
<evidence type="ECO:0000256" key="1">
    <source>
        <dbReference type="ARBA" id="ARBA00004571"/>
    </source>
</evidence>
<dbReference type="InterPro" id="IPR037066">
    <property type="entry name" value="Plug_dom_sf"/>
</dbReference>
<dbReference type="Gene3D" id="2.40.170.20">
    <property type="entry name" value="TonB-dependent receptor, beta-barrel domain"/>
    <property type="match status" value="1"/>
</dbReference>
<keyword evidence="6 14" id="KW-0812">Transmembrane</keyword>
<evidence type="ECO:0000256" key="17">
    <source>
        <dbReference type="SAM" id="SignalP"/>
    </source>
</evidence>
<protein>
    <submittedName>
        <fullName evidence="20">TonB-dependent receptor</fullName>
    </submittedName>
</protein>
<dbReference type="GO" id="GO:0015344">
    <property type="term" value="F:siderophore uptake transmembrane transporter activity"/>
    <property type="evidence" value="ECO:0007669"/>
    <property type="project" value="TreeGrafter"/>
</dbReference>
<evidence type="ECO:0000256" key="5">
    <source>
        <dbReference type="ARBA" id="ARBA00022496"/>
    </source>
</evidence>
<keyword evidence="3 14" id="KW-0813">Transport</keyword>
<keyword evidence="13 14" id="KW-0998">Cell outer membrane</keyword>
<evidence type="ECO:0000256" key="15">
    <source>
        <dbReference type="PROSITE-ProRule" id="PRU10144"/>
    </source>
</evidence>
<evidence type="ECO:0000259" key="19">
    <source>
        <dbReference type="Pfam" id="PF07715"/>
    </source>
</evidence>
<dbReference type="RefSeq" id="WP_153584632.1">
    <property type="nucleotide sequence ID" value="NZ_WJBU01000007.1"/>
</dbReference>
<evidence type="ECO:0000256" key="14">
    <source>
        <dbReference type="PROSITE-ProRule" id="PRU01360"/>
    </source>
</evidence>
<dbReference type="InterPro" id="IPR000531">
    <property type="entry name" value="Beta-barrel_TonB"/>
</dbReference>